<dbReference type="GO" id="GO:0009086">
    <property type="term" value="P:methionine biosynthetic process"/>
    <property type="evidence" value="ECO:0007669"/>
    <property type="project" value="TreeGrafter"/>
</dbReference>
<evidence type="ECO:0000256" key="5">
    <source>
        <dbReference type="ARBA" id="ARBA00022827"/>
    </source>
</evidence>
<dbReference type="Pfam" id="PF02219">
    <property type="entry name" value="MTHFR"/>
    <property type="match status" value="1"/>
</dbReference>
<name>A0A0F9PMS2_9ZZZZ</name>
<dbReference type="GO" id="GO:0005829">
    <property type="term" value="C:cytosol"/>
    <property type="evidence" value="ECO:0007669"/>
    <property type="project" value="TreeGrafter"/>
</dbReference>
<accession>A0A0F9PMS2</accession>
<comment type="cofactor">
    <cofactor evidence="1">
        <name>FAD</name>
        <dbReference type="ChEBI" id="CHEBI:57692"/>
    </cofactor>
</comment>
<protein>
    <submittedName>
        <fullName evidence="7">Uncharacterized protein</fullName>
    </submittedName>
</protein>
<evidence type="ECO:0000313" key="7">
    <source>
        <dbReference type="EMBL" id="KKM94522.1"/>
    </source>
</evidence>
<keyword evidence="5" id="KW-0274">FAD</keyword>
<evidence type="ECO:0000256" key="3">
    <source>
        <dbReference type="ARBA" id="ARBA00006743"/>
    </source>
</evidence>
<evidence type="ECO:0000256" key="6">
    <source>
        <dbReference type="ARBA" id="ARBA00023002"/>
    </source>
</evidence>
<comment type="caution">
    <text evidence="7">The sequence shown here is derived from an EMBL/GenBank/DDBJ whole genome shotgun (WGS) entry which is preliminary data.</text>
</comment>
<dbReference type="CDD" id="cd00537">
    <property type="entry name" value="MTHFR"/>
    <property type="match status" value="1"/>
</dbReference>
<dbReference type="GO" id="GO:0035999">
    <property type="term" value="P:tetrahydrofolate interconversion"/>
    <property type="evidence" value="ECO:0007669"/>
    <property type="project" value="UniProtKB-UniPathway"/>
</dbReference>
<organism evidence="7">
    <name type="scientific">marine sediment metagenome</name>
    <dbReference type="NCBI Taxonomy" id="412755"/>
    <lineage>
        <taxon>unclassified sequences</taxon>
        <taxon>metagenomes</taxon>
        <taxon>ecological metagenomes</taxon>
    </lineage>
</organism>
<comment type="pathway">
    <text evidence="2">One-carbon metabolism; tetrahydrofolate interconversion.</text>
</comment>
<sequence length="324" mass="35750">MSPVISEKWYGGRIKVAEKKVYSKLGEMLAKGEFILTGELEPEKTCDLSNTIQEAKEMAPYIVAANVTDSPLSIVTINSMAAAHVIQRQTGLECVWQLTVRDSNKIGLAGQIMGAGALGLSNMLSLTGDHTALGDCPESKPVFDLDSATLIKLVREMVDKGSINGHEIETPPKLHVGAAANPNADPMEAEILKIGRKAEAGVEFLQTQVVYDIDMTIEFLRGIQKYNVPILLGIFPMKSYGMAKGFDMFVPGVDVPKEILERWKSVKTNVTDKKEQKQTYDQLNYEFFKPFITELKTKGLLAGVHCMAVHYTRIFPKLIEVIKG</sequence>
<dbReference type="SUPFAM" id="SSF51730">
    <property type="entry name" value="FAD-linked oxidoreductase"/>
    <property type="match status" value="1"/>
</dbReference>
<dbReference type="PANTHER" id="PTHR45754">
    <property type="entry name" value="METHYLENETETRAHYDROFOLATE REDUCTASE"/>
    <property type="match status" value="1"/>
</dbReference>
<dbReference type="PANTHER" id="PTHR45754:SF3">
    <property type="entry name" value="METHYLENETETRAHYDROFOLATE REDUCTASE (NADPH)"/>
    <property type="match status" value="1"/>
</dbReference>
<dbReference type="Gene3D" id="3.20.20.220">
    <property type="match status" value="1"/>
</dbReference>
<evidence type="ECO:0000256" key="1">
    <source>
        <dbReference type="ARBA" id="ARBA00001974"/>
    </source>
</evidence>
<gene>
    <name evidence="7" type="ORF">LCGC14_1197470</name>
</gene>
<proteinExistence type="inferred from homology"/>
<dbReference type="InterPro" id="IPR003171">
    <property type="entry name" value="Mehydrof_redctse-like"/>
</dbReference>
<dbReference type="EMBL" id="LAZR01006127">
    <property type="protein sequence ID" value="KKM94522.1"/>
    <property type="molecule type" value="Genomic_DNA"/>
</dbReference>
<evidence type="ECO:0000256" key="2">
    <source>
        <dbReference type="ARBA" id="ARBA00004777"/>
    </source>
</evidence>
<dbReference type="GO" id="GO:0004489">
    <property type="term" value="F:methylenetetrahydrofolate reductase [NAD(P)H] activity"/>
    <property type="evidence" value="ECO:0007669"/>
    <property type="project" value="InterPro"/>
</dbReference>
<keyword evidence="6" id="KW-0560">Oxidoreductase</keyword>
<keyword evidence="4" id="KW-0285">Flavoprotein</keyword>
<reference evidence="7" key="1">
    <citation type="journal article" date="2015" name="Nature">
        <title>Complex archaea that bridge the gap between prokaryotes and eukaryotes.</title>
        <authorList>
            <person name="Spang A."/>
            <person name="Saw J.H."/>
            <person name="Jorgensen S.L."/>
            <person name="Zaremba-Niedzwiedzka K."/>
            <person name="Martijn J."/>
            <person name="Lind A.E."/>
            <person name="van Eijk R."/>
            <person name="Schleper C."/>
            <person name="Guy L."/>
            <person name="Ettema T.J."/>
        </authorList>
    </citation>
    <scope>NUCLEOTIDE SEQUENCE</scope>
</reference>
<dbReference type="UniPathway" id="UPA00193"/>
<dbReference type="AlphaFoldDB" id="A0A0F9PMS2"/>
<dbReference type="InterPro" id="IPR029041">
    <property type="entry name" value="FAD-linked_oxidoreductase-like"/>
</dbReference>
<evidence type="ECO:0000256" key="4">
    <source>
        <dbReference type="ARBA" id="ARBA00022630"/>
    </source>
</evidence>
<dbReference type="GO" id="GO:0071949">
    <property type="term" value="F:FAD binding"/>
    <property type="evidence" value="ECO:0007669"/>
    <property type="project" value="TreeGrafter"/>
</dbReference>
<comment type="similarity">
    <text evidence="3">Belongs to the methylenetetrahydrofolate reductase family.</text>
</comment>